<evidence type="ECO:0000256" key="7">
    <source>
        <dbReference type="SAM" id="MobiDB-lite"/>
    </source>
</evidence>
<dbReference type="GO" id="GO:0110155">
    <property type="term" value="P:NAD-cap decapping"/>
    <property type="evidence" value="ECO:0007669"/>
    <property type="project" value="TreeGrafter"/>
</dbReference>
<keyword evidence="6" id="KW-0479">Metal-binding</keyword>
<evidence type="ECO:0000256" key="2">
    <source>
        <dbReference type="ARBA" id="ARBA00006562"/>
    </source>
</evidence>
<evidence type="ECO:0000313" key="10">
    <source>
        <dbReference type="Proteomes" id="UP000297245"/>
    </source>
</evidence>
<dbReference type="GO" id="GO:0003723">
    <property type="term" value="F:RNA binding"/>
    <property type="evidence" value="ECO:0007669"/>
    <property type="project" value="UniProtKB-KW"/>
</dbReference>
<keyword evidence="6" id="KW-0378">Hydrolase</keyword>
<dbReference type="GO" id="GO:0000956">
    <property type="term" value="P:nuclear-transcribed mRNA catabolic process"/>
    <property type="evidence" value="ECO:0007669"/>
    <property type="project" value="TreeGrafter"/>
</dbReference>
<evidence type="ECO:0000256" key="4">
    <source>
        <dbReference type="ARBA" id="ARBA00044692"/>
    </source>
</evidence>
<dbReference type="InterPro" id="IPR013961">
    <property type="entry name" value="RAI1"/>
</dbReference>
<dbReference type="AlphaFoldDB" id="A0A4V4HGU6"/>
<keyword evidence="6" id="KW-0540">Nuclease</keyword>
<dbReference type="EC" id="3.6.1.-" evidence="6"/>
<keyword evidence="6" id="KW-0694">RNA-binding</keyword>
<evidence type="ECO:0000259" key="8">
    <source>
        <dbReference type="Pfam" id="PF08652"/>
    </source>
</evidence>
<dbReference type="GO" id="GO:0034353">
    <property type="term" value="F:mRNA 5'-diphosphatase activity"/>
    <property type="evidence" value="ECO:0007669"/>
    <property type="project" value="TreeGrafter"/>
</dbReference>
<dbReference type="OrthoDB" id="5853397at2759"/>
<evidence type="ECO:0000256" key="3">
    <source>
        <dbReference type="ARBA" id="ARBA00044676"/>
    </source>
</evidence>
<comment type="catalytic activity">
    <reaction evidence="4">
        <text>a 5'-end triphospho-ribonucleoside in mRNA + H2O = a 5'-end phospho-ribonucleoside in mRNA + diphosphate + H(+)</text>
        <dbReference type="Rhea" id="RHEA:78683"/>
        <dbReference type="Rhea" id="RHEA-COMP:15692"/>
        <dbReference type="Rhea" id="RHEA-COMP:17164"/>
        <dbReference type="ChEBI" id="CHEBI:15377"/>
        <dbReference type="ChEBI" id="CHEBI:15378"/>
        <dbReference type="ChEBI" id="CHEBI:33019"/>
        <dbReference type="ChEBI" id="CHEBI:138282"/>
        <dbReference type="ChEBI" id="CHEBI:167618"/>
    </reaction>
    <physiologicalReaction direction="left-to-right" evidence="4">
        <dbReference type="Rhea" id="RHEA:78684"/>
    </physiologicalReaction>
</comment>
<comment type="cofactor">
    <cofactor evidence="1 6">
        <name>a divalent metal cation</name>
        <dbReference type="ChEBI" id="CHEBI:60240"/>
    </cofactor>
</comment>
<gene>
    <name evidence="9" type="ORF">K435DRAFT_837360</name>
</gene>
<dbReference type="PANTHER" id="PTHR12395">
    <property type="entry name" value="DOM-3 RELATED"/>
    <property type="match status" value="1"/>
</dbReference>
<dbReference type="GO" id="GO:0005634">
    <property type="term" value="C:nucleus"/>
    <property type="evidence" value="ECO:0007669"/>
    <property type="project" value="UniProtKB-SubCell"/>
</dbReference>
<dbReference type="Proteomes" id="UP000297245">
    <property type="component" value="Unassembled WGS sequence"/>
</dbReference>
<dbReference type="InterPro" id="IPR039039">
    <property type="entry name" value="RAI1-like_fam"/>
</dbReference>
<dbReference type="GO" id="GO:0004518">
    <property type="term" value="F:nuclease activity"/>
    <property type="evidence" value="ECO:0007669"/>
    <property type="project" value="UniProtKB-KW"/>
</dbReference>
<feature type="region of interest" description="Disordered" evidence="7">
    <location>
        <begin position="57"/>
        <end position="78"/>
    </location>
</feature>
<comment type="subcellular location">
    <subcellularLocation>
        <location evidence="6">Nucleus</location>
    </subcellularLocation>
</comment>
<evidence type="ECO:0000256" key="5">
    <source>
        <dbReference type="ARBA" id="ARBA00048124"/>
    </source>
</evidence>
<evidence type="ECO:0000256" key="1">
    <source>
        <dbReference type="ARBA" id="ARBA00001968"/>
    </source>
</evidence>
<feature type="compositionally biased region" description="Low complexity" evidence="7">
    <location>
        <begin position="58"/>
        <end position="71"/>
    </location>
</feature>
<comment type="similarity">
    <text evidence="2 6">Belongs to the DXO/Dom3Z family.</text>
</comment>
<evidence type="ECO:0000256" key="6">
    <source>
        <dbReference type="RuleBase" id="RU367113"/>
    </source>
</evidence>
<keyword evidence="6" id="KW-0547">Nucleotide-binding</keyword>
<comment type="catalytic activity">
    <reaction evidence="5">
        <text>a 5'-end NAD(+)-phospho-ribonucleoside in mRNA + H2O = a 5'-end phospho-ribonucleoside in mRNA + NAD(+) + H(+)</text>
        <dbReference type="Rhea" id="RHEA:60880"/>
        <dbReference type="Rhea" id="RHEA-COMP:15692"/>
        <dbReference type="Rhea" id="RHEA-COMP:15698"/>
        <dbReference type="ChEBI" id="CHEBI:15377"/>
        <dbReference type="ChEBI" id="CHEBI:15378"/>
        <dbReference type="ChEBI" id="CHEBI:57540"/>
        <dbReference type="ChEBI" id="CHEBI:138282"/>
        <dbReference type="ChEBI" id="CHEBI:144029"/>
    </reaction>
    <physiologicalReaction direction="left-to-right" evidence="5">
        <dbReference type="Rhea" id="RHEA:60881"/>
    </physiologicalReaction>
</comment>
<proteinExistence type="inferred from homology"/>
<reference evidence="9 10" key="1">
    <citation type="journal article" date="2019" name="Nat. Ecol. Evol.">
        <title>Megaphylogeny resolves global patterns of mushroom evolution.</title>
        <authorList>
            <person name="Varga T."/>
            <person name="Krizsan K."/>
            <person name="Foldi C."/>
            <person name="Dima B."/>
            <person name="Sanchez-Garcia M."/>
            <person name="Sanchez-Ramirez S."/>
            <person name="Szollosi G.J."/>
            <person name="Szarkandi J.G."/>
            <person name="Papp V."/>
            <person name="Albert L."/>
            <person name="Andreopoulos W."/>
            <person name="Angelini C."/>
            <person name="Antonin V."/>
            <person name="Barry K.W."/>
            <person name="Bougher N.L."/>
            <person name="Buchanan P."/>
            <person name="Buyck B."/>
            <person name="Bense V."/>
            <person name="Catcheside P."/>
            <person name="Chovatia M."/>
            <person name="Cooper J."/>
            <person name="Damon W."/>
            <person name="Desjardin D."/>
            <person name="Finy P."/>
            <person name="Geml J."/>
            <person name="Haridas S."/>
            <person name="Hughes K."/>
            <person name="Justo A."/>
            <person name="Karasinski D."/>
            <person name="Kautmanova I."/>
            <person name="Kiss B."/>
            <person name="Kocsube S."/>
            <person name="Kotiranta H."/>
            <person name="LaButti K.M."/>
            <person name="Lechner B.E."/>
            <person name="Liimatainen K."/>
            <person name="Lipzen A."/>
            <person name="Lukacs Z."/>
            <person name="Mihaltcheva S."/>
            <person name="Morgado L.N."/>
            <person name="Niskanen T."/>
            <person name="Noordeloos M.E."/>
            <person name="Ohm R.A."/>
            <person name="Ortiz-Santana B."/>
            <person name="Ovrebo C."/>
            <person name="Racz N."/>
            <person name="Riley R."/>
            <person name="Savchenko A."/>
            <person name="Shiryaev A."/>
            <person name="Soop K."/>
            <person name="Spirin V."/>
            <person name="Szebenyi C."/>
            <person name="Tomsovsky M."/>
            <person name="Tulloss R.E."/>
            <person name="Uehling J."/>
            <person name="Grigoriev I.V."/>
            <person name="Vagvolgyi C."/>
            <person name="Papp T."/>
            <person name="Martin F.M."/>
            <person name="Miettinen O."/>
            <person name="Hibbett D.S."/>
            <person name="Nagy L.G."/>
        </authorList>
    </citation>
    <scope>NUCLEOTIDE SEQUENCE [LARGE SCALE GENOMIC DNA]</scope>
    <source>
        <strain evidence="9 10">CBS 962.96</strain>
    </source>
</reference>
<protein>
    <recommendedName>
        <fullName evidence="6">Decapping nuclease</fullName>
        <ecNumber evidence="6">3.6.1.-</ecNumber>
    </recommendedName>
</protein>
<sequence>MARPSPQSHMSTSPASHTAIDIDILGPYHFISHVSLKEDGAYNCNNAAMRYFIDKNAPSSNQNTQNSSPNTGTRTSLQDRVRRIQNRRPFRWFNHPEHLDSIVAGCLSAGHLEEHLLRSNVILTWRGILTRIFLGESVTLHVSLIAGILFMEEEDPKPKWRARQYALGNAIGMAFEDAYTHSDPIVTNSNAARGTQSFYNKGRVGHTDTDTQWGNVVFRSLGDLNLIFCGEVDAVRDPGPDNINTNLLDHRVELKCTSSDGRKKPWPRWHMQSHLLGVPEIFIGYRNDDHDIVRTEIVYTEDIKPKKFEDDIERGYRVLSSLRERLSTEQQGDGMKVSDKSDSDLQNAMIGLNLSLNRPRHEPGDTTRDTGRLTSDDCIWKVTIKKWSFDAVEQLNAADAQNVKKRREDPSRPIERIGIIPKAFVDAIRASVKGDVS</sequence>
<comment type="function">
    <text evidence="6">Decapping enzyme for NAD-capped RNAs: specifically hydrolyzes the nicotinamide adenine dinucleotide (NAD) cap from a subset of RNAs by removing the entire NAD moiety from the 5'-end of an NAD-capped RNA.</text>
</comment>
<feature type="domain" description="RAI1-like" evidence="8">
    <location>
        <begin position="31"/>
        <end position="310"/>
    </location>
</feature>
<evidence type="ECO:0000313" key="9">
    <source>
        <dbReference type="EMBL" id="THV00256.1"/>
    </source>
</evidence>
<accession>A0A4V4HGU6</accession>
<organism evidence="9 10">
    <name type="scientific">Dendrothele bispora (strain CBS 962.96)</name>
    <dbReference type="NCBI Taxonomy" id="1314807"/>
    <lineage>
        <taxon>Eukaryota</taxon>
        <taxon>Fungi</taxon>
        <taxon>Dikarya</taxon>
        <taxon>Basidiomycota</taxon>
        <taxon>Agaricomycotina</taxon>
        <taxon>Agaricomycetes</taxon>
        <taxon>Agaricomycetidae</taxon>
        <taxon>Agaricales</taxon>
        <taxon>Agaricales incertae sedis</taxon>
        <taxon>Dendrothele</taxon>
    </lineage>
</organism>
<dbReference type="GO" id="GO:0005829">
    <property type="term" value="C:cytosol"/>
    <property type="evidence" value="ECO:0007669"/>
    <property type="project" value="TreeGrafter"/>
</dbReference>
<dbReference type="GO" id="GO:0046872">
    <property type="term" value="F:metal ion binding"/>
    <property type="evidence" value="ECO:0007669"/>
    <property type="project" value="UniProtKB-KW"/>
</dbReference>
<dbReference type="PANTHER" id="PTHR12395:SF9">
    <property type="entry name" value="DECAPPING AND EXORIBONUCLEASE PROTEIN"/>
    <property type="match status" value="1"/>
</dbReference>
<name>A0A4V4HGU6_DENBC</name>
<dbReference type="EMBL" id="ML179106">
    <property type="protein sequence ID" value="THV00256.1"/>
    <property type="molecule type" value="Genomic_DNA"/>
</dbReference>
<keyword evidence="6" id="KW-0539">Nucleus</keyword>
<dbReference type="Pfam" id="PF08652">
    <property type="entry name" value="RAI1"/>
    <property type="match status" value="1"/>
</dbReference>
<keyword evidence="10" id="KW-1185">Reference proteome</keyword>
<comment type="catalytic activity">
    <reaction evidence="3">
        <text>a 5'-end (N(7)-methyl 5'-triphosphoguanosine)-ribonucleoside-ribonucleotide in mRNA + H2O = a (N(7)-methyl 5'-triphosphoguanosine)-nucleoside + a 5'-end phospho-ribonucleoside in mRNA + H(+)</text>
        <dbReference type="Rhea" id="RHEA:66928"/>
        <dbReference type="Rhea" id="RHEA-COMP:15692"/>
        <dbReference type="Rhea" id="RHEA-COMP:17313"/>
        <dbReference type="ChEBI" id="CHEBI:15377"/>
        <dbReference type="ChEBI" id="CHEBI:15378"/>
        <dbReference type="ChEBI" id="CHEBI:138282"/>
        <dbReference type="ChEBI" id="CHEBI:172876"/>
        <dbReference type="ChEBI" id="CHEBI:172877"/>
    </reaction>
    <physiologicalReaction direction="left-to-right" evidence="3">
        <dbReference type="Rhea" id="RHEA:66929"/>
    </physiologicalReaction>
</comment>
<dbReference type="GO" id="GO:0000166">
    <property type="term" value="F:nucleotide binding"/>
    <property type="evidence" value="ECO:0007669"/>
    <property type="project" value="UniProtKB-KW"/>
</dbReference>